<evidence type="ECO:0000256" key="5">
    <source>
        <dbReference type="SAM" id="MobiDB-lite"/>
    </source>
</evidence>
<proteinExistence type="predicted"/>
<feature type="domain" description="C2H2-type" evidence="6">
    <location>
        <begin position="435"/>
        <end position="456"/>
    </location>
</feature>
<gene>
    <name evidence="7" type="ORF">MNOR_LOCUS22213</name>
</gene>
<name>A0AAV2RD88_MEGNR</name>
<reference evidence="7 8" key="1">
    <citation type="submission" date="2024-05" db="EMBL/GenBank/DDBJ databases">
        <authorList>
            <person name="Wallberg A."/>
        </authorList>
    </citation>
    <scope>NUCLEOTIDE SEQUENCE [LARGE SCALE GENOMIC DNA]</scope>
</reference>
<dbReference type="InterPro" id="IPR015943">
    <property type="entry name" value="WD40/YVTN_repeat-like_dom_sf"/>
</dbReference>
<evidence type="ECO:0000256" key="2">
    <source>
        <dbReference type="ARBA" id="ARBA00023163"/>
    </source>
</evidence>
<evidence type="ECO:0000259" key="6">
    <source>
        <dbReference type="PROSITE" id="PS00028"/>
    </source>
</evidence>
<dbReference type="PANTHER" id="PTHR15052">
    <property type="entry name" value="RNA POLYMERASE III TRANSCRIPTION INITIATION FACTOR COMPLEX SUBUNIT"/>
    <property type="match status" value="1"/>
</dbReference>
<feature type="region of interest" description="Disordered" evidence="5">
    <location>
        <begin position="692"/>
        <end position="720"/>
    </location>
</feature>
<dbReference type="PROSITE" id="PS50082">
    <property type="entry name" value="WD_REPEATS_2"/>
    <property type="match status" value="1"/>
</dbReference>
<keyword evidence="2" id="KW-0804">Transcription</keyword>
<protein>
    <recommendedName>
        <fullName evidence="6">C2H2-type domain-containing protein</fullName>
    </recommendedName>
</protein>
<feature type="compositionally biased region" description="Low complexity" evidence="5">
    <location>
        <begin position="91"/>
        <end position="109"/>
    </location>
</feature>
<keyword evidence="8" id="KW-1185">Reference proteome</keyword>
<dbReference type="PROSITE" id="PS00028">
    <property type="entry name" value="ZINC_FINGER_C2H2_1"/>
    <property type="match status" value="1"/>
</dbReference>
<feature type="non-terminal residue" evidence="7">
    <location>
        <position position="1331"/>
    </location>
</feature>
<feature type="region of interest" description="Disordered" evidence="5">
    <location>
        <begin position="67"/>
        <end position="112"/>
    </location>
</feature>
<dbReference type="GO" id="GO:0000127">
    <property type="term" value="C:transcription factor TFIIIC complex"/>
    <property type="evidence" value="ECO:0007669"/>
    <property type="project" value="TreeGrafter"/>
</dbReference>
<dbReference type="GO" id="GO:0005634">
    <property type="term" value="C:nucleus"/>
    <property type="evidence" value="ECO:0007669"/>
    <property type="project" value="UniProtKB-SubCell"/>
</dbReference>
<dbReference type="GO" id="GO:0006383">
    <property type="term" value="P:transcription by RNA polymerase III"/>
    <property type="evidence" value="ECO:0007669"/>
    <property type="project" value="TreeGrafter"/>
</dbReference>
<dbReference type="PANTHER" id="PTHR15052:SF2">
    <property type="entry name" value="GENERAL TRANSCRIPTION FACTOR 3C POLYPEPTIDE 2"/>
    <property type="match status" value="1"/>
</dbReference>
<dbReference type="Pfam" id="PF00400">
    <property type="entry name" value="WD40"/>
    <property type="match status" value="2"/>
</dbReference>
<feature type="region of interest" description="Disordered" evidence="5">
    <location>
        <begin position="30"/>
        <end position="49"/>
    </location>
</feature>
<dbReference type="SMART" id="SM00320">
    <property type="entry name" value="WD40"/>
    <property type="match status" value="3"/>
</dbReference>
<dbReference type="InterPro" id="IPR013087">
    <property type="entry name" value="Znf_C2H2_type"/>
</dbReference>
<evidence type="ECO:0000256" key="3">
    <source>
        <dbReference type="ARBA" id="ARBA00023242"/>
    </source>
</evidence>
<dbReference type="SUPFAM" id="SSF50978">
    <property type="entry name" value="WD40 repeat-like"/>
    <property type="match status" value="1"/>
</dbReference>
<evidence type="ECO:0000313" key="8">
    <source>
        <dbReference type="Proteomes" id="UP001497623"/>
    </source>
</evidence>
<evidence type="ECO:0000313" key="7">
    <source>
        <dbReference type="EMBL" id="CAL4120928.1"/>
    </source>
</evidence>
<feature type="region of interest" description="Disordered" evidence="5">
    <location>
        <begin position="1191"/>
        <end position="1229"/>
    </location>
</feature>
<keyword evidence="4" id="KW-0853">WD repeat</keyword>
<sequence length="1331" mass="151315">MECDEETAFSSHEEMGIENDVTQNNIESQFIHDESRRNSNALTEKNESENLFDDLMKTSEEIETCNKLGKGRRGRKSKSSMSFNEKEVVDTNNIRQNQSSQRNTQSPNNVTRVTEENLQDSLVEEKKNYSLIKSTKLRGRGTSLRGRRARGRRACTEVRIQSELNQVDCSESEINEFMYPIQTGTSKNNSAINLYEGTPIEQSTVETQDDISKPRRRGRSKVLPCVKQYPKRKSGGHLKCESSVYEELENSADDPLKISEETADEIINNSKDNDQIDLAEIYLNESVELREDLENGNLTVNLNENFIHNQDVLEETQIKRRGRKRKADCFSGVSNEKSCSKLKLLPDMENIDSNSSRSLRTRKSLQNLEKDPLELKKVGPEIKYAASFPINESENINTPMVQIPIITDHKKTREKRSIRDKSQEPIEKVNESVTCGKCQTFFTDVKEFEKHIQVEHAGMARPKGQDQTFTVEEIRKITRQTFKLLKELKCDVCGLTLRSLIGYQGHIKRCGQTPVELNTTCNICLKSVRAQNMPYHIRKFHEEKKIPIEEFEDGKRPKRTAAKNCKQRIHVWHSNRTSESGEDISDGEDDFNKHLNLSKFYIPPKRSNVTKEIIKKWESDLKRDGQGICLNEECDFSFDEIKFARIHFYQCPKSSKPRQYTCKLCKHGAIEEEEIINHVTSVHSSSILNTLSDGEASDEDCSKYTKTPKKGNSGFKRPHLSNKKGDLSPYIPAFEWTLKFIKDNYTQYLYKDLTPRKNNWKFLTHEDSAEYLPSVLHSPKFKAKKIGENSANQWEDLGLFCGSLSENILFCGGPPKASAWCPIPISESLKQGSQFIALSTLSKPDSEYHSNQPRQHAGLIQIWDYGIISDTFVKECPKLAMGIAHAYGNIWSLKWCPSGVYQTEFSEINDDSMRRLGLLAAACSDGLVRIWSVPHPTEFDIESYGRIFKGLPSMVLLGSHEKSESHCLQIDWFQGSGHCYIAGAMSSGMVCVWNIDTKSPLLHKCVENDIINLFPVYSFQAHSGVCSTVTFNSNTSWRHLVSGGSDRTYKFWDLKNTDMPLYTVRKGLIMDLGWISHWSGVFVAFDDVYGYSTTNTAFRESGFFGIQPKNVLSSNAPVWSVSTSDWFNSVVQCDDAGEVVLTVQNQLNKTYENEKTPSKRKVPLLAVRIEDLSTDNILSFRTADKNVMAAERKLSSKVSKGKGSENNKNSTMTDNNEDNLESENPSDFVERPRTYAGMKKRYGVIFQEQNLKDFMKIPEAEVTERKASQTMEPGPLTCYPMMAATTVSWNPNLGAHKWIFIGTQSGLCKLICVNSLHRSEHAALIKKNMPS</sequence>
<keyword evidence="3" id="KW-0539">Nucleus</keyword>
<dbReference type="InterPro" id="IPR052416">
    <property type="entry name" value="GTF3C_component"/>
</dbReference>
<feature type="region of interest" description="Disordered" evidence="5">
    <location>
        <begin position="1"/>
        <end position="22"/>
    </location>
</feature>
<dbReference type="Proteomes" id="UP001497623">
    <property type="component" value="Unassembled WGS sequence"/>
</dbReference>
<feature type="compositionally biased region" description="Basic residues" evidence="5">
    <location>
        <begin position="69"/>
        <end position="78"/>
    </location>
</feature>
<organism evidence="7 8">
    <name type="scientific">Meganyctiphanes norvegica</name>
    <name type="common">Northern krill</name>
    <name type="synonym">Thysanopoda norvegica</name>
    <dbReference type="NCBI Taxonomy" id="48144"/>
    <lineage>
        <taxon>Eukaryota</taxon>
        <taxon>Metazoa</taxon>
        <taxon>Ecdysozoa</taxon>
        <taxon>Arthropoda</taxon>
        <taxon>Crustacea</taxon>
        <taxon>Multicrustacea</taxon>
        <taxon>Malacostraca</taxon>
        <taxon>Eumalacostraca</taxon>
        <taxon>Eucarida</taxon>
        <taxon>Euphausiacea</taxon>
        <taxon>Euphausiidae</taxon>
        <taxon>Meganyctiphanes</taxon>
    </lineage>
</organism>
<dbReference type="InterPro" id="IPR036322">
    <property type="entry name" value="WD40_repeat_dom_sf"/>
</dbReference>
<feature type="repeat" description="WD" evidence="4">
    <location>
        <begin position="1019"/>
        <end position="1062"/>
    </location>
</feature>
<dbReference type="PROSITE" id="PS50294">
    <property type="entry name" value="WD_REPEATS_REGION"/>
    <property type="match status" value="1"/>
</dbReference>
<dbReference type="EMBL" id="CAXKWB010018511">
    <property type="protein sequence ID" value="CAL4120928.1"/>
    <property type="molecule type" value="Genomic_DNA"/>
</dbReference>
<dbReference type="Gene3D" id="3.30.160.60">
    <property type="entry name" value="Classic Zinc Finger"/>
    <property type="match status" value="1"/>
</dbReference>
<evidence type="ECO:0000256" key="4">
    <source>
        <dbReference type="PROSITE-ProRule" id="PRU00221"/>
    </source>
</evidence>
<accession>A0AAV2RD88</accession>
<dbReference type="Gene3D" id="2.130.10.10">
    <property type="entry name" value="YVTN repeat-like/Quinoprotein amine dehydrogenase"/>
    <property type="match status" value="1"/>
</dbReference>
<evidence type="ECO:0000256" key="1">
    <source>
        <dbReference type="ARBA" id="ARBA00004123"/>
    </source>
</evidence>
<dbReference type="SMART" id="SM00355">
    <property type="entry name" value="ZnF_C2H2"/>
    <property type="match status" value="4"/>
</dbReference>
<dbReference type="InterPro" id="IPR001680">
    <property type="entry name" value="WD40_rpt"/>
</dbReference>
<comment type="subcellular location">
    <subcellularLocation>
        <location evidence="1">Nucleus</location>
    </subcellularLocation>
</comment>
<comment type="caution">
    <text evidence="7">The sequence shown here is derived from an EMBL/GenBank/DDBJ whole genome shotgun (WGS) entry which is preliminary data.</text>
</comment>